<evidence type="ECO:0000313" key="3">
    <source>
        <dbReference type="EMBL" id="PWW01902.1"/>
    </source>
</evidence>
<reference evidence="3 4" key="1">
    <citation type="submission" date="2018-05" db="EMBL/GenBank/DDBJ databases">
        <title>Genomic Encyclopedia of Type Strains, Phase IV (KMG-IV): sequencing the most valuable type-strain genomes for metagenomic binning, comparative biology and taxonomic classification.</title>
        <authorList>
            <person name="Goeker M."/>
        </authorList>
    </citation>
    <scope>NUCLEOTIDE SEQUENCE [LARGE SCALE GENOMIC DNA]</scope>
    <source>
        <strain evidence="3 4">DSM 16791</strain>
    </source>
</reference>
<dbReference type="InterPro" id="IPR051091">
    <property type="entry name" value="O-Glucosyltr/Glycosyltrsf_90"/>
</dbReference>
<sequence>MLPSSWHRARARRLLATLDSNPLDEFEQRRLDHYIKLDQPFRLMAGETVGTIPRGRSYYYYDLRRSAAAFNPHMRLFCRFGDITTVAAEPSIVKSRPIDGDNANSVLMKLDALRHFSVLSDPVPFDAKRPAAVWRGDGKNPLRRALVRAHGRSPRHDIAYVGKPLDGLGEPGQFLSKPDHMRFRYIISLEGNDVATNLKWIMASNSLCLMPKPKYETWFAEGLLMPGLHYAEMRPDFADLDEVVDHYERHPEEARAVIANAQAHVALFQRRQREDILSLLVLSRYLELANSA</sequence>
<protein>
    <submittedName>
        <fullName evidence="3">Glycosyl transferase family 90</fullName>
    </submittedName>
</protein>
<proteinExistence type="predicted"/>
<evidence type="ECO:0000256" key="1">
    <source>
        <dbReference type="ARBA" id="ARBA00022679"/>
    </source>
</evidence>
<keyword evidence="4" id="KW-1185">Reference proteome</keyword>
<dbReference type="GO" id="GO:0016740">
    <property type="term" value="F:transferase activity"/>
    <property type="evidence" value="ECO:0007669"/>
    <property type="project" value="UniProtKB-KW"/>
</dbReference>
<accession>A0A317PLU4</accession>
<organism evidence="3 4">
    <name type="scientific">Hoeflea marina</name>
    <dbReference type="NCBI Taxonomy" id="274592"/>
    <lineage>
        <taxon>Bacteria</taxon>
        <taxon>Pseudomonadati</taxon>
        <taxon>Pseudomonadota</taxon>
        <taxon>Alphaproteobacteria</taxon>
        <taxon>Hyphomicrobiales</taxon>
        <taxon>Rhizobiaceae</taxon>
        <taxon>Hoeflea</taxon>
    </lineage>
</organism>
<dbReference type="Pfam" id="PF05686">
    <property type="entry name" value="Glyco_transf_90"/>
    <property type="match status" value="1"/>
</dbReference>
<dbReference type="PANTHER" id="PTHR12203">
    <property type="entry name" value="KDEL LYS-ASP-GLU-LEU CONTAINING - RELATED"/>
    <property type="match status" value="1"/>
</dbReference>
<keyword evidence="1 3" id="KW-0808">Transferase</keyword>
<dbReference type="SMART" id="SM00672">
    <property type="entry name" value="CAP10"/>
    <property type="match status" value="1"/>
</dbReference>
<evidence type="ECO:0000313" key="4">
    <source>
        <dbReference type="Proteomes" id="UP000246352"/>
    </source>
</evidence>
<feature type="domain" description="Glycosyl transferase CAP10" evidence="2">
    <location>
        <begin position="72"/>
        <end position="292"/>
    </location>
</feature>
<dbReference type="EMBL" id="QGTR01000002">
    <property type="protein sequence ID" value="PWW01902.1"/>
    <property type="molecule type" value="Genomic_DNA"/>
</dbReference>
<comment type="caution">
    <text evidence="3">The sequence shown here is derived from an EMBL/GenBank/DDBJ whole genome shotgun (WGS) entry which is preliminary data.</text>
</comment>
<dbReference type="PANTHER" id="PTHR12203:SF35">
    <property type="entry name" value="PROTEIN O-GLUCOSYLTRANSFERASE 1"/>
    <property type="match status" value="1"/>
</dbReference>
<dbReference type="AlphaFoldDB" id="A0A317PLU4"/>
<evidence type="ECO:0000259" key="2">
    <source>
        <dbReference type="SMART" id="SM00672"/>
    </source>
</evidence>
<gene>
    <name evidence="3" type="ORF">DFR52_102566</name>
</gene>
<dbReference type="InterPro" id="IPR006598">
    <property type="entry name" value="CAP10"/>
</dbReference>
<name>A0A317PLU4_9HYPH</name>
<dbReference type="Proteomes" id="UP000246352">
    <property type="component" value="Unassembled WGS sequence"/>
</dbReference>